<dbReference type="AlphaFoldDB" id="A0A401RQA9"/>
<dbReference type="EMBL" id="BEZZ01001730">
    <property type="protein sequence ID" value="GCC20323.1"/>
    <property type="molecule type" value="Genomic_DNA"/>
</dbReference>
<protein>
    <submittedName>
        <fullName evidence="1">Uncharacterized protein</fullName>
    </submittedName>
</protein>
<accession>A0A401RQA9</accession>
<dbReference type="Proteomes" id="UP000287033">
    <property type="component" value="Unassembled WGS sequence"/>
</dbReference>
<reference evidence="1 2" key="1">
    <citation type="journal article" date="2018" name="Nat. Ecol. Evol.">
        <title>Shark genomes provide insights into elasmobranch evolution and the origin of vertebrates.</title>
        <authorList>
            <person name="Hara Y"/>
            <person name="Yamaguchi K"/>
            <person name="Onimaru K"/>
            <person name="Kadota M"/>
            <person name="Koyanagi M"/>
            <person name="Keeley SD"/>
            <person name="Tatsumi K"/>
            <person name="Tanaka K"/>
            <person name="Motone F"/>
            <person name="Kageyama Y"/>
            <person name="Nozu R"/>
            <person name="Adachi N"/>
            <person name="Nishimura O"/>
            <person name="Nakagawa R"/>
            <person name="Tanegashima C"/>
            <person name="Kiyatake I"/>
            <person name="Matsumoto R"/>
            <person name="Murakumo K"/>
            <person name="Nishida K"/>
            <person name="Terakita A"/>
            <person name="Kuratani S"/>
            <person name="Sato K"/>
            <person name="Hyodo S Kuraku.S."/>
        </authorList>
    </citation>
    <scope>NUCLEOTIDE SEQUENCE [LARGE SCALE GENOMIC DNA]</scope>
</reference>
<comment type="caution">
    <text evidence="1">The sequence shown here is derived from an EMBL/GenBank/DDBJ whole genome shotgun (WGS) entry which is preliminary data.</text>
</comment>
<evidence type="ECO:0000313" key="2">
    <source>
        <dbReference type="Proteomes" id="UP000287033"/>
    </source>
</evidence>
<sequence length="113" mass="13149">MEPRLFANDGCLWKPDLIFGKDHKIAVIDVTVWYENDSKALEIAWQEKQEKYKHLNAEVTELTGGVDPKYFGFMMGARGKWLDMNNHLMKFLGVERYDTFTQKTSRLTVSLTT</sequence>
<evidence type="ECO:0000313" key="1">
    <source>
        <dbReference type="EMBL" id="GCC20323.1"/>
    </source>
</evidence>
<organism evidence="1 2">
    <name type="scientific">Chiloscyllium punctatum</name>
    <name type="common">Brownbanded bambooshark</name>
    <name type="synonym">Hemiscyllium punctatum</name>
    <dbReference type="NCBI Taxonomy" id="137246"/>
    <lineage>
        <taxon>Eukaryota</taxon>
        <taxon>Metazoa</taxon>
        <taxon>Chordata</taxon>
        <taxon>Craniata</taxon>
        <taxon>Vertebrata</taxon>
        <taxon>Chondrichthyes</taxon>
        <taxon>Elasmobranchii</taxon>
        <taxon>Galeomorphii</taxon>
        <taxon>Galeoidea</taxon>
        <taxon>Orectolobiformes</taxon>
        <taxon>Hemiscylliidae</taxon>
        <taxon>Chiloscyllium</taxon>
    </lineage>
</organism>
<gene>
    <name evidence="1" type="ORF">chiPu_0018882</name>
</gene>
<keyword evidence="2" id="KW-1185">Reference proteome</keyword>
<dbReference type="OrthoDB" id="9214535at2759"/>
<proteinExistence type="predicted"/>
<name>A0A401RQA9_CHIPU</name>